<feature type="binding site" evidence="5">
    <location>
        <position position="85"/>
    </location>
    <ligand>
        <name>Mg(2+)</name>
        <dbReference type="ChEBI" id="CHEBI:18420"/>
        <label>1</label>
        <note>catalytic</note>
    </ligand>
</feature>
<evidence type="ECO:0000256" key="3">
    <source>
        <dbReference type="ARBA" id="ARBA00022801"/>
    </source>
</evidence>
<dbReference type="GO" id="GO:0008934">
    <property type="term" value="F:inositol monophosphate 1-phosphatase activity"/>
    <property type="evidence" value="ECO:0007669"/>
    <property type="project" value="TreeGrafter"/>
</dbReference>
<dbReference type="AlphaFoldDB" id="A0A916YSU0"/>
<keyword evidence="7" id="KW-1185">Reference proteome</keyword>
<dbReference type="RefSeq" id="WP_066773187.1">
    <property type="nucleotide sequence ID" value="NZ_BMIP01000001.1"/>
</dbReference>
<dbReference type="InterPro" id="IPR000760">
    <property type="entry name" value="Inositol_monophosphatase-like"/>
</dbReference>
<evidence type="ECO:0000256" key="2">
    <source>
        <dbReference type="ARBA" id="ARBA00022723"/>
    </source>
</evidence>
<name>A0A916YSU0_9SPHN</name>
<comment type="caution">
    <text evidence="6">The sequence shown here is derived from an EMBL/GenBank/DDBJ whole genome shotgun (WGS) entry which is preliminary data.</text>
</comment>
<dbReference type="GO" id="GO:0006020">
    <property type="term" value="P:inositol metabolic process"/>
    <property type="evidence" value="ECO:0007669"/>
    <property type="project" value="TreeGrafter"/>
</dbReference>
<dbReference type="SUPFAM" id="SSF56655">
    <property type="entry name" value="Carbohydrate phosphatase"/>
    <property type="match status" value="1"/>
</dbReference>
<dbReference type="Proteomes" id="UP000612349">
    <property type="component" value="Unassembled WGS sequence"/>
</dbReference>
<evidence type="ECO:0000256" key="1">
    <source>
        <dbReference type="ARBA" id="ARBA00009759"/>
    </source>
</evidence>
<feature type="binding site" evidence="5">
    <location>
        <position position="67"/>
    </location>
    <ligand>
        <name>Mg(2+)</name>
        <dbReference type="ChEBI" id="CHEBI:18420"/>
        <label>1</label>
        <note>catalytic</note>
    </ligand>
</feature>
<dbReference type="Gene3D" id="3.30.540.10">
    <property type="entry name" value="Fructose-1,6-Bisphosphatase, subunit A, domain 1"/>
    <property type="match status" value="1"/>
</dbReference>
<dbReference type="GO" id="GO:0046872">
    <property type="term" value="F:metal ion binding"/>
    <property type="evidence" value="ECO:0007669"/>
    <property type="project" value="UniProtKB-KW"/>
</dbReference>
<dbReference type="InterPro" id="IPR020583">
    <property type="entry name" value="Inositol_monoP_metal-BS"/>
</dbReference>
<keyword evidence="3" id="KW-0378">Hydrolase</keyword>
<dbReference type="EMBL" id="BMIP01000001">
    <property type="protein sequence ID" value="GGD59556.1"/>
    <property type="molecule type" value="Genomic_DNA"/>
</dbReference>
<protein>
    <submittedName>
        <fullName evidence="6">3'(2'),5'-bisphosphate nucleotidase CysQ</fullName>
    </submittedName>
</protein>
<comment type="cofactor">
    <cofactor evidence="5">
        <name>Mg(2+)</name>
        <dbReference type="ChEBI" id="CHEBI:18420"/>
    </cofactor>
</comment>
<evidence type="ECO:0000313" key="7">
    <source>
        <dbReference type="Proteomes" id="UP000612349"/>
    </source>
</evidence>
<dbReference type="PRINTS" id="PR00377">
    <property type="entry name" value="IMPHPHTASES"/>
</dbReference>
<dbReference type="Gene3D" id="3.40.190.80">
    <property type="match status" value="1"/>
</dbReference>
<keyword evidence="4 5" id="KW-0460">Magnesium</keyword>
<reference evidence="6" key="1">
    <citation type="journal article" date="2014" name="Int. J. Syst. Evol. Microbiol.">
        <title>Complete genome sequence of Corynebacterium casei LMG S-19264T (=DSM 44701T), isolated from a smear-ripened cheese.</title>
        <authorList>
            <consortium name="US DOE Joint Genome Institute (JGI-PGF)"/>
            <person name="Walter F."/>
            <person name="Albersmeier A."/>
            <person name="Kalinowski J."/>
            <person name="Ruckert C."/>
        </authorList>
    </citation>
    <scope>NUCLEOTIDE SEQUENCE</scope>
    <source>
        <strain evidence="6">CGMCC 1.15360</strain>
    </source>
</reference>
<sequence length="262" mass="27664">MLDYTRFDTILAEAAKIAMSEFPGIGNSTISWRKEDDTPVSAADLAVNRFLHESLGDLLPAAGWLSEETADDPARVKDGLIWLVDPIDGTRDFVRGRPGWAISIALISNGRPLIARLVAPARSEVWAAEAGKGARRNGVRLQASSRSTFTGARIPADAQMALPPLVNVEKPNSIALRIALVASGEADIAASTRLGYEWDIGAAALIAREAGARVTDAQGAPLAFNKRDPRALGVLATAPAIHADATDWLAEIGKKLGGRTAG</sequence>
<organism evidence="6 7">
    <name type="scientific">Croceicoccus mobilis</name>
    <dbReference type="NCBI Taxonomy" id="1703339"/>
    <lineage>
        <taxon>Bacteria</taxon>
        <taxon>Pseudomonadati</taxon>
        <taxon>Pseudomonadota</taxon>
        <taxon>Alphaproteobacteria</taxon>
        <taxon>Sphingomonadales</taxon>
        <taxon>Erythrobacteraceae</taxon>
        <taxon>Croceicoccus</taxon>
    </lineage>
</organism>
<dbReference type="OrthoDB" id="9785695at2"/>
<dbReference type="PANTHER" id="PTHR20854:SF4">
    <property type="entry name" value="INOSITOL-1-MONOPHOSPHATASE-RELATED"/>
    <property type="match status" value="1"/>
</dbReference>
<comment type="similarity">
    <text evidence="1">Belongs to the inositol monophosphatase superfamily.</text>
</comment>
<keyword evidence="2 5" id="KW-0479">Metal-binding</keyword>
<dbReference type="Pfam" id="PF00459">
    <property type="entry name" value="Inositol_P"/>
    <property type="match status" value="1"/>
</dbReference>
<feature type="binding site" evidence="5">
    <location>
        <position position="88"/>
    </location>
    <ligand>
        <name>Mg(2+)</name>
        <dbReference type="ChEBI" id="CHEBI:18420"/>
        <label>1</label>
        <note>catalytic</note>
    </ligand>
</feature>
<feature type="binding site" evidence="5">
    <location>
        <position position="199"/>
    </location>
    <ligand>
        <name>Mg(2+)</name>
        <dbReference type="ChEBI" id="CHEBI:18420"/>
        <label>1</label>
        <note>catalytic</note>
    </ligand>
</feature>
<accession>A0A916YSU0</accession>
<reference evidence="6" key="2">
    <citation type="submission" date="2020-09" db="EMBL/GenBank/DDBJ databases">
        <authorList>
            <person name="Sun Q."/>
            <person name="Zhou Y."/>
        </authorList>
    </citation>
    <scope>NUCLEOTIDE SEQUENCE</scope>
    <source>
        <strain evidence="6">CGMCC 1.15360</strain>
    </source>
</reference>
<dbReference type="PROSITE" id="PS00629">
    <property type="entry name" value="IMP_1"/>
    <property type="match status" value="1"/>
</dbReference>
<dbReference type="GO" id="GO:0007165">
    <property type="term" value="P:signal transduction"/>
    <property type="evidence" value="ECO:0007669"/>
    <property type="project" value="TreeGrafter"/>
</dbReference>
<dbReference type="PANTHER" id="PTHR20854">
    <property type="entry name" value="INOSITOL MONOPHOSPHATASE"/>
    <property type="match status" value="1"/>
</dbReference>
<evidence type="ECO:0000313" key="6">
    <source>
        <dbReference type="EMBL" id="GGD59556.1"/>
    </source>
</evidence>
<feature type="binding site" evidence="5">
    <location>
        <position position="87"/>
    </location>
    <ligand>
        <name>Mg(2+)</name>
        <dbReference type="ChEBI" id="CHEBI:18420"/>
        <label>1</label>
        <note>catalytic</note>
    </ligand>
</feature>
<gene>
    <name evidence="6" type="ORF">GCM10010990_06120</name>
</gene>
<evidence type="ECO:0000256" key="4">
    <source>
        <dbReference type="ARBA" id="ARBA00022842"/>
    </source>
</evidence>
<dbReference type="CDD" id="cd01638">
    <property type="entry name" value="CysQ"/>
    <property type="match status" value="1"/>
</dbReference>
<proteinExistence type="inferred from homology"/>
<evidence type="ECO:0000256" key="5">
    <source>
        <dbReference type="PIRSR" id="PIRSR600760-2"/>
    </source>
</evidence>